<accession>A0AAN6JLP6</accession>
<comment type="caution">
    <text evidence="3">The sequence shown here is derived from an EMBL/GenBank/DDBJ whole genome shotgun (WGS) entry which is preliminary data.</text>
</comment>
<feature type="compositionally biased region" description="Pro residues" evidence="1">
    <location>
        <begin position="114"/>
        <end position="131"/>
    </location>
</feature>
<evidence type="ECO:0000313" key="3">
    <source>
        <dbReference type="EMBL" id="KAK0535264.1"/>
    </source>
</evidence>
<organism evidence="3 4">
    <name type="scientific">Tilletia horrida</name>
    <dbReference type="NCBI Taxonomy" id="155126"/>
    <lineage>
        <taxon>Eukaryota</taxon>
        <taxon>Fungi</taxon>
        <taxon>Dikarya</taxon>
        <taxon>Basidiomycota</taxon>
        <taxon>Ustilaginomycotina</taxon>
        <taxon>Exobasidiomycetes</taxon>
        <taxon>Tilletiales</taxon>
        <taxon>Tilletiaceae</taxon>
        <taxon>Tilletia</taxon>
    </lineage>
</organism>
<name>A0AAN6JLP6_9BASI</name>
<feature type="region of interest" description="Disordered" evidence="1">
    <location>
        <begin position="105"/>
        <end position="166"/>
    </location>
</feature>
<feature type="region of interest" description="Disordered" evidence="1">
    <location>
        <begin position="182"/>
        <end position="240"/>
    </location>
</feature>
<dbReference type="AlphaFoldDB" id="A0AAN6JLP6"/>
<evidence type="ECO:0000256" key="2">
    <source>
        <dbReference type="SAM" id="SignalP"/>
    </source>
</evidence>
<reference evidence="3" key="1">
    <citation type="journal article" date="2023" name="PhytoFront">
        <title>Draft Genome Resources of Seven Strains of Tilletia horrida, Causal Agent of Kernel Smut of Rice.</title>
        <authorList>
            <person name="Khanal S."/>
            <person name="Antony Babu S."/>
            <person name="Zhou X.G."/>
        </authorList>
    </citation>
    <scope>NUCLEOTIDE SEQUENCE</scope>
    <source>
        <strain evidence="3">TX3</strain>
    </source>
</reference>
<feature type="chain" id="PRO_5042908272" evidence="2">
    <location>
        <begin position="20"/>
        <end position="240"/>
    </location>
</feature>
<protein>
    <submittedName>
        <fullName evidence="3">Uncharacterized protein</fullName>
    </submittedName>
</protein>
<keyword evidence="2" id="KW-0732">Signal</keyword>
<evidence type="ECO:0000313" key="4">
    <source>
        <dbReference type="Proteomes" id="UP001176521"/>
    </source>
</evidence>
<proteinExistence type="predicted"/>
<sequence>MRSVFAIAILTALFAIVKAETLAFESHLTSRNLEEVDPDTQIIFARASDLDLDPHAGFLRSMRPSLSVAADVLPSRHVRNGMAQQRRKADSAAITLARRGGNCSKGGCFGHGQPSPPSYSSPSHAPSPPATSPHASAPAPAAAPASDSAPATATAEPSGHAPASAHQLPPFFYRLGVPLSPVSEGNERSSSSAHSIGSAGSGTSSGATHHTANTHLGSDHAESSASGSHRFRQKGSSSRW</sequence>
<feature type="signal peptide" evidence="2">
    <location>
        <begin position="1"/>
        <end position="19"/>
    </location>
</feature>
<feature type="compositionally biased region" description="Low complexity" evidence="1">
    <location>
        <begin position="132"/>
        <end position="158"/>
    </location>
</feature>
<gene>
    <name evidence="3" type="ORF">OC842_002368</name>
</gene>
<keyword evidence="4" id="KW-1185">Reference proteome</keyword>
<evidence type="ECO:0000256" key="1">
    <source>
        <dbReference type="SAM" id="MobiDB-lite"/>
    </source>
</evidence>
<feature type="compositionally biased region" description="Low complexity" evidence="1">
    <location>
        <begin position="189"/>
        <end position="211"/>
    </location>
</feature>
<dbReference type="Proteomes" id="UP001176521">
    <property type="component" value="Unassembled WGS sequence"/>
</dbReference>
<dbReference type="EMBL" id="JAPDMQ010000099">
    <property type="protein sequence ID" value="KAK0535264.1"/>
    <property type="molecule type" value="Genomic_DNA"/>
</dbReference>